<keyword evidence="2 5" id="KW-0812">Transmembrane</keyword>
<organism evidence="8 9">
    <name type="scientific">Halteria grandinella</name>
    <dbReference type="NCBI Taxonomy" id="5974"/>
    <lineage>
        <taxon>Eukaryota</taxon>
        <taxon>Sar</taxon>
        <taxon>Alveolata</taxon>
        <taxon>Ciliophora</taxon>
        <taxon>Intramacronucleata</taxon>
        <taxon>Spirotrichea</taxon>
        <taxon>Stichotrichia</taxon>
        <taxon>Sporadotrichida</taxon>
        <taxon>Halteriidae</taxon>
        <taxon>Halteria</taxon>
    </lineage>
</organism>
<comment type="caution">
    <text evidence="8">The sequence shown here is derived from an EMBL/GenBank/DDBJ whole genome shotgun (WGS) entry which is preliminary data.</text>
</comment>
<evidence type="ECO:0000256" key="2">
    <source>
        <dbReference type="ARBA" id="ARBA00022692"/>
    </source>
</evidence>
<dbReference type="AlphaFoldDB" id="A0A8J8P386"/>
<evidence type="ECO:0000256" key="6">
    <source>
        <dbReference type="SAM" id="Phobius"/>
    </source>
</evidence>
<evidence type="ECO:0000259" key="7">
    <source>
        <dbReference type="PROSITE" id="PS50922"/>
    </source>
</evidence>
<dbReference type="PANTHER" id="PTHR13439:SF0">
    <property type="entry name" value="TOPOISOMERASE I DAMAGE AFFECTED PROTEIN 4"/>
    <property type="match status" value="1"/>
</dbReference>
<evidence type="ECO:0000256" key="5">
    <source>
        <dbReference type="PROSITE-ProRule" id="PRU00205"/>
    </source>
</evidence>
<dbReference type="GO" id="GO:0055088">
    <property type="term" value="P:lipid homeostasis"/>
    <property type="evidence" value="ECO:0007669"/>
    <property type="project" value="TreeGrafter"/>
</dbReference>
<dbReference type="Proteomes" id="UP000785679">
    <property type="component" value="Unassembled WGS sequence"/>
</dbReference>
<dbReference type="InterPro" id="IPR050846">
    <property type="entry name" value="TLCD"/>
</dbReference>
<feature type="transmembrane region" description="Helical" evidence="6">
    <location>
        <begin position="229"/>
        <end position="249"/>
    </location>
</feature>
<dbReference type="GO" id="GO:0016020">
    <property type="term" value="C:membrane"/>
    <property type="evidence" value="ECO:0007669"/>
    <property type="project" value="UniProtKB-SubCell"/>
</dbReference>
<protein>
    <recommendedName>
        <fullName evidence="7">TLC domain-containing protein</fullName>
    </recommendedName>
</protein>
<evidence type="ECO:0000313" key="8">
    <source>
        <dbReference type="EMBL" id="TNV85245.1"/>
    </source>
</evidence>
<dbReference type="OrthoDB" id="506011at2759"/>
<keyword evidence="3 6" id="KW-1133">Transmembrane helix</keyword>
<dbReference type="InterPro" id="IPR006634">
    <property type="entry name" value="TLC-dom"/>
</dbReference>
<evidence type="ECO:0000256" key="3">
    <source>
        <dbReference type="ARBA" id="ARBA00022989"/>
    </source>
</evidence>
<dbReference type="EMBL" id="RRYP01001994">
    <property type="protein sequence ID" value="TNV85245.1"/>
    <property type="molecule type" value="Genomic_DNA"/>
</dbReference>
<sequence>MILFWFTLSAVAYSLLYVLIDQVIYRSKTTAFQNMNHKKKHDYVSRVLSVIHAILVTATSSVACFFICDNPKDTIFSSMQCFENPTVFAAFTEVITVGYLSFDFIVTAFIIKDYSTLGMQTYAHHVTAIVTFTMALLLNNQGGYLTAAMGNQHTEISTPFLHARQFLFIHTTIPFHSFLKVLNSVFFFFFFLFGRFIFQLRLTWVFFSWLSVEYQTKWGTPLYGNFEKFMLPFCIFCQIGMILLNSYWLQLILKQIVRNFSGKSTTVKDIQEEIQEDGAQEKKNKKKETKKNK</sequence>
<dbReference type="PROSITE" id="PS50922">
    <property type="entry name" value="TLC"/>
    <property type="match status" value="1"/>
</dbReference>
<keyword evidence="4 5" id="KW-0472">Membrane</keyword>
<feature type="domain" description="TLC" evidence="7">
    <location>
        <begin position="38"/>
        <end position="261"/>
    </location>
</feature>
<accession>A0A8J8P386</accession>
<gene>
    <name evidence="8" type="ORF">FGO68_gene6190</name>
</gene>
<keyword evidence="9" id="KW-1185">Reference proteome</keyword>
<feature type="transmembrane region" description="Helical" evidence="6">
    <location>
        <begin position="185"/>
        <end position="209"/>
    </location>
</feature>
<name>A0A8J8P386_HALGN</name>
<evidence type="ECO:0000256" key="1">
    <source>
        <dbReference type="ARBA" id="ARBA00004141"/>
    </source>
</evidence>
<reference evidence="8" key="1">
    <citation type="submission" date="2019-06" db="EMBL/GenBank/DDBJ databases">
        <authorList>
            <person name="Zheng W."/>
        </authorList>
    </citation>
    <scope>NUCLEOTIDE SEQUENCE</scope>
    <source>
        <strain evidence="8">QDHG01</strain>
    </source>
</reference>
<dbReference type="GO" id="GO:0005783">
    <property type="term" value="C:endoplasmic reticulum"/>
    <property type="evidence" value="ECO:0007669"/>
    <property type="project" value="TreeGrafter"/>
</dbReference>
<feature type="transmembrane region" description="Helical" evidence="6">
    <location>
        <begin position="6"/>
        <end position="25"/>
    </location>
</feature>
<evidence type="ECO:0000313" key="9">
    <source>
        <dbReference type="Proteomes" id="UP000785679"/>
    </source>
</evidence>
<feature type="transmembrane region" description="Helical" evidence="6">
    <location>
        <begin position="88"/>
        <end position="111"/>
    </location>
</feature>
<feature type="transmembrane region" description="Helical" evidence="6">
    <location>
        <begin position="46"/>
        <end position="68"/>
    </location>
</feature>
<comment type="subcellular location">
    <subcellularLocation>
        <location evidence="1">Membrane</location>
        <topology evidence="1">Multi-pass membrane protein</topology>
    </subcellularLocation>
</comment>
<dbReference type="PANTHER" id="PTHR13439">
    <property type="entry name" value="CT120 PROTEIN"/>
    <property type="match status" value="1"/>
</dbReference>
<proteinExistence type="predicted"/>
<evidence type="ECO:0000256" key="4">
    <source>
        <dbReference type="ARBA" id="ARBA00023136"/>
    </source>
</evidence>